<organism evidence="1">
    <name type="scientific">marine sediment metagenome</name>
    <dbReference type="NCBI Taxonomy" id="412755"/>
    <lineage>
        <taxon>unclassified sequences</taxon>
        <taxon>metagenomes</taxon>
        <taxon>ecological metagenomes</taxon>
    </lineage>
</organism>
<dbReference type="Gene3D" id="3.30.460.40">
    <property type="match status" value="1"/>
</dbReference>
<dbReference type="EMBL" id="BARW01012266">
    <property type="protein sequence ID" value="GAI82307.1"/>
    <property type="molecule type" value="Genomic_DNA"/>
</dbReference>
<proteinExistence type="predicted"/>
<accession>X1RNG6</accession>
<feature type="non-terminal residue" evidence="1">
    <location>
        <position position="1"/>
    </location>
</feature>
<gene>
    <name evidence="1" type="ORF">S12H4_23204</name>
</gene>
<protein>
    <recommendedName>
        <fullName evidence="2">Nucleotidyltransferase family protein</fullName>
    </recommendedName>
</protein>
<dbReference type="AlphaFoldDB" id="X1RNG6"/>
<dbReference type="InterPro" id="IPR039498">
    <property type="entry name" value="NTP_transf_5"/>
</dbReference>
<dbReference type="Pfam" id="PF14907">
    <property type="entry name" value="NTP_transf_5"/>
    <property type="match status" value="1"/>
</dbReference>
<comment type="caution">
    <text evidence="1">The sequence shown here is derived from an EMBL/GenBank/DDBJ whole genome shotgun (WGS) entry which is preliminary data.</text>
</comment>
<feature type="non-terminal residue" evidence="1">
    <location>
        <position position="209"/>
    </location>
</feature>
<reference evidence="1" key="1">
    <citation type="journal article" date="2014" name="Front. Microbiol.">
        <title>High frequency of phylogenetically diverse reductive dehalogenase-homologous genes in deep subseafloor sedimentary metagenomes.</title>
        <authorList>
            <person name="Kawai M."/>
            <person name="Futagami T."/>
            <person name="Toyoda A."/>
            <person name="Takaki Y."/>
            <person name="Nishi S."/>
            <person name="Hori S."/>
            <person name="Arai W."/>
            <person name="Tsubouchi T."/>
            <person name="Morono Y."/>
            <person name="Uchiyama I."/>
            <person name="Ito T."/>
            <person name="Fujiyama A."/>
            <person name="Inagaki F."/>
            <person name="Takami H."/>
        </authorList>
    </citation>
    <scope>NUCLEOTIDE SEQUENCE</scope>
    <source>
        <strain evidence="1">Expedition CK06-06</strain>
    </source>
</reference>
<evidence type="ECO:0008006" key="2">
    <source>
        <dbReference type="Google" id="ProtNLM"/>
    </source>
</evidence>
<name>X1RNG6_9ZZZZ</name>
<sequence>DKITKLVNNGLDWDYLLQMGKDHSLGPLLYYHLRQINDDHQIPQSIMNQFHDIYHGNLARNLLLYDELSRVLKSFEEKEIPVVVVKGLALAELVYKNIALRPMADADLLVQKRSLPEVMKTLFKLGFEILPEEKRITIKYMNELHLVKHQENVKWLASLIINIHWDLTAPIRFKGTTKTDPQQMMSRARPARIAYSNILLMTREDQILW</sequence>
<evidence type="ECO:0000313" key="1">
    <source>
        <dbReference type="EMBL" id="GAI82307.1"/>
    </source>
</evidence>